<organism evidence="1 2">
    <name type="scientific">Lysinibacillus macroides</name>
    <dbReference type="NCBI Taxonomy" id="33935"/>
    <lineage>
        <taxon>Bacteria</taxon>
        <taxon>Bacillati</taxon>
        <taxon>Bacillota</taxon>
        <taxon>Bacilli</taxon>
        <taxon>Bacillales</taxon>
        <taxon>Bacillaceae</taxon>
        <taxon>Lysinibacillus</taxon>
    </lineage>
</organism>
<dbReference type="EMBL" id="LGCI01000003">
    <property type="protein sequence ID" value="KOY83804.1"/>
    <property type="molecule type" value="Genomic_DNA"/>
</dbReference>
<evidence type="ECO:0000313" key="1">
    <source>
        <dbReference type="EMBL" id="KOY83804.1"/>
    </source>
</evidence>
<evidence type="ECO:0000313" key="2">
    <source>
        <dbReference type="Proteomes" id="UP000037977"/>
    </source>
</evidence>
<protein>
    <submittedName>
        <fullName evidence="1">Uncharacterized protein</fullName>
    </submittedName>
</protein>
<keyword evidence="2" id="KW-1185">Reference proteome</keyword>
<dbReference type="PATRIC" id="fig|33935.3.peg.4712"/>
<proteinExistence type="predicted"/>
<comment type="caution">
    <text evidence="1">The sequence shown here is derived from an EMBL/GenBank/DDBJ whole genome shotgun (WGS) entry which is preliminary data.</text>
</comment>
<accession>A0A0N0UXC2</accession>
<dbReference type="AlphaFoldDB" id="A0A0N0UXC2"/>
<dbReference type="Proteomes" id="UP000037977">
    <property type="component" value="Unassembled WGS sequence"/>
</dbReference>
<sequence length="62" mass="7548">MSHKKSKNRAEYLFHIVSREDLLKKGHSPKHFRRDWSDKMRVELKMISYFSTKSTLLPERKN</sequence>
<name>A0A0N0UXC2_9BACI</name>
<gene>
    <name evidence="1" type="ORF">ADM90_02590</name>
</gene>
<reference evidence="1 2" key="1">
    <citation type="submission" date="2015-07" db="EMBL/GenBank/DDBJ databases">
        <title>Genome sequencing project for genomic taxonomy and phylogenomics of Bacillus-like bacteria.</title>
        <authorList>
            <person name="Liu B."/>
            <person name="Wang J."/>
            <person name="Zhu Y."/>
            <person name="Liu G."/>
            <person name="Chen Q."/>
            <person name="Chen Z."/>
            <person name="Che J."/>
            <person name="Ge C."/>
            <person name="Shi H."/>
            <person name="Pan Z."/>
            <person name="Liu X."/>
        </authorList>
    </citation>
    <scope>NUCLEOTIDE SEQUENCE [LARGE SCALE GENOMIC DNA]</scope>
    <source>
        <strain evidence="1 2">DSM 54</strain>
    </source>
</reference>